<dbReference type="InterPro" id="IPR020084">
    <property type="entry name" value="NUDIX_hydrolase_CS"/>
</dbReference>
<comment type="similarity">
    <text evidence="7">Belongs to the Nudix hydrolase family.</text>
</comment>
<keyword evidence="6" id="KW-0464">Manganese</keyword>
<evidence type="ECO:0000256" key="6">
    <source>
        <dbReference type="ARBA" id="ARBA00023211"/>
    </source>
</evidence>
<dbReference type="Pfam" id="PF00293">
    <property type="entry name" value="NUDIX"/>
    <property type="match status" value="1"/>
</dbReference>
<evidence type="ECO:0000313" key="9">
    <source>
        <dbReference type="Proteomes" id="UP000095281"/>
    </source>
</evidence>
<proteinExistence type="inferred from homology"/>
<dbReference type="PROSITE" id="PS51462">
    <property type="entry name" value="NUDIX"/>
    <property type="match status" value="1"/>
</dbReference>
<name>A0A1I8B2M0_MELHA</name>
<comment type="cofactor">
    <cofactor evidence="2">
        <name>Mg(2+)</name>
        <dbReference type="ChEBI" id="CHEBI:18420"/>
    </cofactor>
</comment>
<evidence type="ECO:0000313" key="10">
    <source>
        <dbReference type="WBParaSite" id="MhA1_Contig1271.frz3.gene15"/>
    </source>
</evidence>
<evidence type="ECO:0000259" key="8">
    <source>
        <dbReference type="PROSITE" id="PS51462"/>
    </source>
</evidence>
<dbReference type="PANTHER" id="PTHR12992">
    <property type="entry name" value="NUDIX HYDROLASE"/>
    <property type="match status" value="1"/>
</dbReference>
<keyword evidence="5" id="KW-0460">Magnesium</keyword>
<reference evidence="10" key="1">
    <citation type="submission" date="2016-11" db="UniProtKB">
        <authorList>
            <consortium name="WormBaseParasite"/>
        </authorList>
    </citation>
    <scope>IDENTIFICATION</scope>
</reference>
<dbReference type="PANTHER" id="PTHR12992:SF11">
    <property type="entry name" value="MITOCHONDRIAL COENZYME A DIPHOSPHATASE NUDT8"/>
    <property type="match status" value="1"/>
</dbReference>
<dbReference type="InterPro" id="IPR045121">
    <property type="entry name" value="CoAse"/>
</dbReference>
<dbReference type="PRINTS" id="PR00502">
    <property type="entry name" value="NUDIXFAMILY"/>
</dbReference>
<dbReference type="InterPro" id="IPR000086">
    <property type="entry name" value="NUDIX_hydrolase_dom"/>
</dbReference>
<dbReference type="PROSITE" id="PS00893">
    <property type="entry name" value="NUDIX_BOX"/>
    <property type="match status" value="1"/>
</dbReference>
<accession>A0A1I8B2M0</accession>
<dbReference type="InterPro" id="IPR015797">
    <property type="entry name" value="NUDIX_hydrolase-like_dom_sf"/>
</dbReference>
<evidence type="ECO:0000256" key="2">
    <source>
        <dbReference type="ARBA" id="ARBA00001946"/>
    </source>
</evidence>
<dbReference type="CDD" id="cd03426">
    <property type="entry name" value="NUDIX_CoAse_Nudt7"/>
    <property type="match status" value="1"/>
</dbReference>
<feature type="domain" description="Nudix hydrolase" evidence="8">
    <location>
        <begin position="64"/>
        <end position="212"/>
    </location>
</feature>
<keyword evidence="4 7" id="KW-0378">Hydrolase</keyword>
<protein>
    <submittedName>
        <fullName evidence="10">Nudix hydrolase domain-containing protein</fullName>
    </submittedName>
</protein>
<evidence type="ECO:0000256" key="4">
    <source>
        <dbReference type="ARBA" id="ARBA00022801"/>
    </source>
</evidence>
<keyword evidence="9" id="KW-1185">Reference proteome</keyword>
<evidence type="ECO:0000256" key="3">
    <source>
        <dbReference type="ARBA" id="ARBA00022723"/>
    </source>
</evidence>
<dbReference type="WBParaSite" id="MhA1_Contig1271.frz3.gene15">
    <property type="protein sequence ID" value="MhA1_Contig1271.frz3.gene15"/>
    <property type="gene ID" value="MhA1_Contig1271.frz3.gene15"/>
</dbReference>
<dbReference type="GO" id="GO:0046872">
    <property type="term" value="F:metal ion binding"/>
    <property type="evidence" value="ECO:0007669"/>
    <property type="project" value="UniProtKB-KW"/>
</dbReference>
<keyword evidence="3" id="KW-0479">Metal-binding</keyword>
<sequence>MRHILRNRTLFSTQFTLRSFSNAKTTCEPLFARRENFRSFRLQPTLQNELNVLIAANTSSTNVGRKFATMVILVDFPNGGKEQAGTWVLLTHRAAKMKKHANEISVPGGATEPGESLEEAALREVEEEVGLGREYLDVWGELPPILLRNSSGETTPFVASLIVNSSLTSLTSRLILQQDEVQGVFLVSLAELLAQRRFTTFRTNAPLRGGLPLYYKLPVFVVENVIPLIPSNTDERASKRRTIWGITAITLHEALNCIFPQ</sequence>
<dbReference type="InterPro" id="IPR020476">
    <property type="entry name" value="Nudix_hydrolase"/>
</dbReference>
<dbReference type="Gene3D" id="3.90.79.10">
    <property type="entry name" value="Nucleoside Triphosphate Pyrophosphohydrolase"/>
    <property type="match status" value="1"/>
</dbReference>
<dbReference type="SUPFAM" id="SSF55811">
    <property type="entry name" value="Nudix"/>
    <property type="match status" value="1"/>
</dbReference>
<dbReference type="Proteomes" id="UP000095281">
    <property type="component" value="Unplaced"/>
</dbReference>
<organism evidence="9 10">
    <name type="scientific">Meloidogyne hapla</name>
    <name type="common">Root-knot nematode worm</name>
    <dbReference type="NCBI Taxonomy" id="6305"/>
    <lineage>
        <taxon>Eukaryota</taxon>
        <taxon>Metazoa</taxon>
        <taxon>Ecdysozoa</taxon>
        <taxon>Nematoda</taxon>
        <taxon>Chromadorea</taxon>
        <taxon>Rhabditida</taxon>
        <taxon>Tylenchina</taxon>
        <taxon>Tylenchomorpha</taxon>
        <taxon>Tylenchoidea</taxon>
        <taxon>Meloidogynidae</taxon>
        <taxon>Meloidogyninae</taxon>
        <taxon>Meloidogyne</taxon>
    </lineage>
</organism>
<dbReference type="AlphaFoldDB" id="A0A1I8B2M0"/>
<dbReference type="GO" id="GO:0010945">
    <property type="term" value="F:coenzyme A diphosphatase activity"/>
    <property type="evidence" value="ECO:0007669"/>
    <property type="project" value="InterPro"/>
</dbReference>
<comment type="cofactor">
    <cofactor evidence="1">
        <name>Mn(2+)</name>
        <dbReference type="ChEBI" id="CHEBI:29035"/>
    </cofactor>
</comment>
<evidence type="ECO:0000256" key="7">
    <source>
        <dbReference type="RuleBase" id="RU003476"/>
    </source>
</evidence>
<evidence type="ECO:0000256" key="1">
    <source>
        <dbReference type="ARBA" id="ARBA00001936"/>
    </source>
</evidence>
<evidence type="ECO:0000256" key="5">
    <source>
        <dbReference type="ARBA" id="ARBA00022842"/>
    </source>
</evidence>
<dbReference type="OMA" id="NETWEMA"/>